<evidence type="ECO:0000313" key="3">
    <source>
        <dbReference type="Proteomes" id="UP000712713"/>
    </source>
</evidence>
<keyword evidence="2" id="KW-0012">Acyltransferase</keyword>
<dbReference type="Gene3D" id="3.40.630.30">
    <property type="match status" value="1"/>
</dbReference>
<dbReference type="EMBL" id="DYZF01000052">
    <property type="protein sequence ID" value="HJE50794.1"/>
    <property type="molecule type" value="Genomic_DNA"/>
</dbReference>
<proteinExistence type="predicted"/>
<dbReference type="InterPro" id="IPR016181">
    <property type="entry name" value="Acyl_CoA_acyltransferase"/>
</dbReference>
<dbReference type="PROSITE" id="PS51186">
    <property type="entry name" value="GNAT"/>
    <property type="match status" value="1"/>
</dbReference>
<reference evidence="2" key="1">
    <citation type="journal article" date="2021" name="PeerJ">
        <title>Extensive microbial diversity within the chicken gut microbiome revealed by metagenomics and culture.</title>
        <authorList>
            <person name="Gilroy R."/>
            <person name="Ravi A."/>
            <person name="Getino M."/>
            <person name="Pursley I."/>
            <person name="Horton D.L."/>
            <person name="Alikhan N.F."/>
            <person name="Baker D."/>
            <person name="Gharbi K."/>
            <person name="Hall N."/>
            <person name="Watson M."/>
            <person name="Adriaenssens E.M."/>
            <person name="Foster-Nyarko E."/>
            <person name="Jarju S."/>
            <person name="Secka A."/>
            <person name="Antonio M."/>
            <person name="Oren A."/>
            <person name="Chaudhuri R.R."/>
            <person name="La Ragione R."/>
            <person name="Hildebrand F."/>
            <person name="Pallen M.J."/>
        </authorList>
    </citation>
    <scope>NUCLEOTIDE SEQUENCE</scope>
    <source>
        <strain evidence="2">ChiGjej3B3-7470</strain>
    </source>
</reference>
<name>A0A921JPP9_9ACTN</name>
<dbReference type="SUPFAM" id="SSF55729">
    <property type="entry name" value="Acyl-CoA N-acyltransferases (Nat)"/>
    <property type="match status" value="1"/>
</dbReference>
<dbReference type="EC" id="2.3.1.-" evidence="2"/>
<feature type="domain" description="N-acetyltransferase" evidence="1">
    <location>
        <begin position="164"/>
        <end position="300"/>
    </location>
</feature>
<accession>A0A921JPP9</accession>
<reference evidence="2" key="2">
    <citation type="submission" date="2021-09" db="EMBL/GenBank/DDBJ databases">
        <authorList>
            <person name="Gilroy R."/>
        </authorList>
    </citation>
    <scope>NUCLEOTIDE SEQUENCE</scope>
    <source>
        <strain evidence="2">ChiGjej3B3-7470</strain>
    </source>
</reference>
<protein>
    <submittedName>
        <fullName evidence="2">GNAT family N-acetyltransferase</fullName>
        <ecNumber evidence="2">2.3.1.-</ecNumber>
    </submittedName>
</protein>
<sequence>MIIQLPDNAHRISLRRVDGDGRASDVIGHLVASNDEQMVVLPEDRPAVWIPREEIRSVRKVPNRTVLPMSTPDALQRVLDVTWPGVRRARLGGWALRQGRGATKRANSVLASGDPGLPWRDAVAEASTWMGVAPVLQVVSDDAIVAEALGDGYELVSPTVVMVAKLEDLTPAAMDGVVVGSRPDEGFVGLWPAGQVDEAVLEEATAARATYLSVPGVASGRVARAGEWAVISCVEVAASRRGEGLGRQITRACVDAAATMGVRFVALQVEADNEAARSLYAAESFVDHHSYYYLRPAGDR</sequence>
<dbReference type="GO" id="GO:0016747">
    <property type="term" value="F:acyltransferase activity, transferring groups other than amino-acyl groups"/>
    <property type="evidence" value="ECO:0007669"/>
    <property type="project" value="InterPro"/>
</dbReference>
<dbReference type="Proteomes" id="UP000712713">
    <property type="component" value="Unassembled WGS sequence"/>
</dbReference>
<comment type="caution">
    <text evidence="2">The sequence shown here is derived from an EMBL/GenBank/DDBJ whole genome shotgun (WGS) entry which is preliminary data.</text>
</comment>
<dbReference type="Pfam" id="PF24553">
    <property type="entry name" value="Rv0428c_C"/>
    <property type="match status" value="1"/>
</dbReference>
<keyword evidence="2" id="KW-0808">Transferase</keyword>
<dbReference type="AlphaFoldDB" id="A0A921JPP9"/>
<organism evidence="2 3">
    <name type="scientific">Tessaracoccus flavescens</name>
    <dbReference type="NCBI Taxonomy" id="399497"/>
    <lineage>
        <taxon>Bacteria</taxon>
        <taxon>Bacillati</taxon>
        <taxon>Actinomycetota</taxon>
        <taxon>Actinomycetes</taxon>
        <taxon>Propionibacteriales</taxon>
        <taxon>Propionibacteriaceae</taxon>
        <taxon>Tessaracoccus</taxon>
    </lineage>
</organism>
<gene>
    <name evidence="2" type="ORF">K8V15_02235</name>
</gene>
<dbReference type="InterPro" id="IPR000182">
    <property type="entry name" value="GNAT_dom"/>
</dbReference>
<evidence type="ECO:0000313" key="2">
    <source>
        <dbReference type="EMBL" id="HJE50794.1"/>
    </source>
</evidence>
<dbReference type="InterPro" id="IPR056935">
    <property type="entry name" value="Rv0428c-like_C"/>
</dbReference>
<evidence type="ECO:0000259" key="1">
    <source>
        <dbReference type="PROSITE" id="PS51186"/>
    </source>
</evidence>